<feature type="chain" id="PRO_5021927334" description="Plasminogen-binding protein PgbA N-terminal domain-containing protein" evidence="1">
    <location>
        <begin position="26"/>
        <end position="224"/>
    </location>
</feature>
<evidence type="ECO:0000313" key="2">
    <source>
        <dbReference type="EMBL" id="GEO04106.1"/>
    </source>
</evidence>
<dbReference type="AlphaFoldDB" id="A0A512AWL2"/>
<feature type="signal peptide" evidence="1">
    <location>
        <begin position="1"/>
        <end position="25"/>
    </location>
</feature>
<protein>
    <recommendedName>
        <fullName evidence="4">Plasminogen-binding protein PgbA N-terminal domain-containing protein</fullName>
    </recommendedName>
</protein>
<proteinExistence type="predicted"/>
<evidence type="ECO:0000313" key="3">
    <source>
        <dbReference type="Proteomes" id="UP000321532"/>
    </source>
</evidence>
<organism evidence="2 3">
    <name type="scientific">Adhaeribacter aerolatus</name>
    <dbReference type="NCBI Taxonomy" id="670289"/>
    <lineage>
        <taxon>Bacteria</taxon>
        <taxon>Pseudomonadati</taxon>
        <taxon>Bacteroidota</taxon>
        <taxon>Cytophagia</taxon>
        <taxon>Cytophagales</taxon>
        <taxon>Hymenobacteraceae</taxon>
        <taxon>Adhaeribacter</taxon>
    </lineage>
</organism>
<comment type="caution">
    <text evidence="2">The sequence shown here is derived from an EMBL/GenBank/DDBJ whole genome shotgun (WGS) entry which is preliminary data.</text>
</comment>
<dbReference type="EMBL" id="BJYS01000011">
    <property type="protein sequence ID" value="GEO04106.1"/>
    <property type="molecule type" value="Genomic_DNA"/>
</dbReference>
<evidence type="ECO:0000256" key="1">
    <source>
        <dbReference type="SAM" id="SignalP"/>
    </source>
</evidence>
<evidence type="ECO:0008006" key="4">
    <source>
        <dbReference type="Google" id="ProtNLM"/>
    </source>
</evidence>
<name>A0A512AWL2_9BACT</name>
<sequence length="224" mass="26022">MRNATFLRLILFGSFLFMAAFSALAQRVDVQEWPKGRIVLTSGDTLLGPITYHRTEDIIRVTMPDGSIQAFAPVNVSSFTVTDERSRIWQTFKPYLWNRDNDYSDYKAPAFFELLSEGNYSLVKREILTTRSMNYGPMYAGYGRYYDPYGYGYGNGRQQTVVQDLFYLYTPKGNIKALRNPKRDLDDLFGDKGREMKDFIKRNNLEYDNARDLARIVSHFNSLQ</sequence>
<keyword evidence="1" id="KW-0732">Signal</keyword>
<reference evidence="2 3" key="1">
    <citation type="submission" date="2019-07" db="EMBL/GenBank/DDBJ databases">
        <title>Whole genome shotgun sequence of Adhaeribacter aerolatus NBRC 106133.</title>
        <authorList>
            <person name="Hosoyama A."/>
            <person name="Uohara A."/>
            <person name="Ohji S."/>
            <person name="Ichikawa N."/>
        </authorList>
    </citation>
    <scope>NUCLEOTIDE SEQUENCE [LARGE SCALE GENOMIC DNA]</scope>
    <source>
        <strain evidence="2 3">NBRC 106133</strain>
    </source>
</reference>
<gene>
    <name evidence="2" type="ORF">AAE02nite_17700</name>
</gene>
<dbReference type="Proteomes" id="UP000321532">
    <property type="component" value="Unassembled WGS sequence"/>
</dbReference>
<accession>A0A512AWL2</accession>
<keyword evidence="3" id="KW-1185">Reference proteome</keyword>